<accession>A0A974CXC2</accession>
<evidence type="ECO:0000313" key="1">
    <source>
        <dbReference type="EMBL" id="OCT80445.1"/>
    </source>
</evidence>
<evidence type="ECO:0000313" key="2">
    <source>
        <dbReference type="Proteomes" id="UP000694892"/>
    </source>
</evidence>
<dbReference type="EMBL" id="CM004474">
    <property type="protein sequence ID" value="OCT80445.1"/>
    <property type="molecule type" value="Genomic_DNA"/>
</dbReference>
<dbReference type="AlphaFoldDB" id="A0A974CXC2"/>
<sequence length="99" mass="11814">MYPTVLCQKYLCCICPLGSWEDVWSLLVRTISISGKAAIPACIWIHEDSSRRGLIPQNFHYKPQKTFRLHLRDYLLNLIFLWPRFFEIYDTPKLQKVRI</sequence>
<proteinExistence type="predicted"/>
<protein>
    <submittedName>
        <fullName evidence="1">Uncharacterized protein</fullName>
    </submittedName>
</protein>
<name>A0A974CXC2_XENLA</name>
<reference evidence="2" key="1">
    <citation type="journal article" date="2016" name="Nature">
        <title>Genome evolution in the allotetraploid frog Xenopus laevis.</title>
        <authorList>
            <person name="Session A.M."/>
            <person name="Uno Y."/>
            <person name="Kwon T."/>
            <person name="Chapman J.A."/>
            <person name="Toyoda A."/>
            <person name="Takahashi S."/>
            <person name="Fukui A."/>
            <person name="Hikosaka A."/>
            <person name="Suzuki A."/>
            <person name="Kondo M."/>
            <person name="van Heeringen S.J."/>
            <person name="Quigley I."/>
            <person name="Heinz S."/>
            <person name="Ogino H."/>
            <person name="Ochi H."/>
            <person name="Hellsten U."/>
            <person name="Lyons J.B."/>
            <person name="Simakov O."/>
            <person name="Putnam N."/>
            <person name="Stites J."/>
            <person name="Kuroki Y."/>
            <person name="Tanaka T."/>
            <person name="Michiue T."/>
            <person name="Watanabe M."/>
            <person name="Bogdanovic O."/>
            <person name="Lister R."/>
            <person name="Georgiou G."/>
            <person name="Paranjpe S.S."/>
            <person name="van Kruijsbergen I."/>
            <person name="Shu S."/>
            <person name="Carlson J."/>
            <person name="Kinoshita T."/>
            <person name="Ohta Y."/>
            <person name="Mawaribuchi S."/>
            <person name="Jenkins J."/>
            <person name="Grimwood J."/>
            <person name="Schmutz J."/>
            <person name="Mitros T."/>
            <person name="Mozaffari S.V."/>
            <person name="Suzuki Y."/>
            <person name="Haramoto Y."/>
            <person name="Yamamoto T.S."/>
            <person name="Takagi C."/>
            <person name="Heald R."/>
            <person name="Miller K."/>
            <person name="Haudenschild C."/>
            <person name="Kitzman J."/>
            <person name="Nakayama T."/>
            <person name="Izutsu Y."/>
            <person name="Robert J."/>
            <person name="Fortriede J."/>
            <person name="Burns K."/>
            <person name="Lotay V."/>
            <person name="Karimi K."/>
            <person name="Yasuoka Y."/>
            <person name="Dichmann D.S."/>
            <person name="Flajnik M.F."/>
            <person name="Houston D.W."/>
            <person name="Shendure J."/>
            <person name="DuPasquier L."/>
            <person name="Vize P.D."/>
            <person name="Zorn A.M."/>
            <person name="Ito M."/>
            <person name="Marcotte E.M."/>
            <person name="Wallingford J.B."/>
            <person name="Ito Y."/>
            <person name="Asashima M."/>
            <person name="Ueno N."/>
            <person name="Matsuda Y."/>
            <person name="Veenstra G.J."/>
            <person name="Fujiyama A."/>
            <person name="Harland R.M."/>
            <person name="Taira M."/>
            <person name="Rokhsar D.S."/>
        </authorList>
    </citation>
    <scope>NUCLEOTIDE SEQUENCE [LARGE SCALE GENOMIC DNA]</scope>
    <source>
        <strain evidence="2">J</strain>
    </source>
</reference>
<gene>
    <name evidence="1" type="ORF">XELAEV_18027256mg</name>
</gene>
<organism evidence="1 2">
    <name type="scientific">Xenopus laevis</name>
    <name type="common">African clawed frog</name>
    <dbReference type="NCBI Taxonomy" id="8355"/>
    <lineage>
        <taxon>Eukaryota</taxon>
        <taxon>Metazoa</taxon>
        <taxon>Chordata</taxon>
        <taxon>Craniata</taxon>
        <taxon>Vertebrata</taxon>
        <taxon>Euteleostomi</taxon>
        <taxon>Amphibia</taxon>
        <taxon>Batrachia</taxon>
        <taxon>Anura</taxon>
        <taxon>Pipoidea</taxon>
        <taxon>Pipidae</taxon>
        <taxon>Xenopodinae</taxon>
        <taxon>Xenopus</taxon>
        <taxon>Xenopus</taxon>
    </lineage>
</organism>
<dbReference type="Proteomes" id="UP000694892">
    <property type="component" value="Chromosome 5L"/>
</dbReference>